<proteinExistence type="predicted"/>
<reference evidence="1 2" key="1">
    <citation type="submission" date="2018-06" db="EMBL/GenBank/DDBJ databases">
        <authorList>
            <consortium name="Pathogen Informatics"/>
            <person name="Doyle S."/>
        </authorList>
    </citation>
    <scope>NUCLEOTIDE SEQUENCE [LARGE SCALE GENOMIC DNA]</scope>
    <source>
        <strain evidence="1 2">NCTC13043</strain>
    </source>
</reference>
<dbReference type="Proteomes" id="UP000254235">
    <property type="component" value="Unassembled WGS sequence"/>
</dbReference>
<dbReference type="AlphaFoldDB" id="A0A379G979"/>
<accession>A0A379G979</accession>
<name>A0A379G979_9BACT</name>
<protein>
    <submittedName>
        <fullName evidence="1">Uncharacterized protein</fullName>
    </submittedName>
</protein>
<sequence length="86" mass="10480">MFLVANLHILNVFSEGKRQNVMYSLPFVGYKQRFYVQYALYFCFYGIALQWHKKSEMPYWAFRFLCFLATYWQQKNGEIKLPTLPF</sequence>
<organism evidence="1 2">
    <name type="scientific">Prevotella pallens</name>
    <dbReference type="NCBI Taxonomy" id="60133"/>
    <lineage>
        <taxon>Bacteria</taxon>
        <taxon>Pseudomonadati</taxon>
        <taxon>Bacteroidota</taxon>
        <taxon>Bacteroidia</taxon>
        <taxon>Bacteroidales</taxon>
        <taxon>Prevotellaceae</taxon>
        <taxon>Prevotella</taxon>
    </lineage>
</organism>
<gene>
    <name evidence="1" type="ORF">NCTC13043_02069</name>
</gene>
<evidence type="ECO:0000313" key="1">
    <source>
        <dbReference type="EMBL" id="SUC37579.1"/>
    </source>
</evidence>
<dbReference type="EMBL" id="UGTP01000002">
    <property type="protein sequence ID" value="SUC37579.1"/>
    <property type="molecule type" value="Genomic_DNA"/>
</dbReference>
<evidence type="ECO:0000313" key="2">
    <source>
        <dbReference type="Proteomes" id="UP000254235"/>
    </source>
</evidence>